<evidence type="ECO:0000256" key="5">
    <source>
        <dbReference type="ARBA" id="ARBA00022692"/>
    </source>
</evidence>
<evidence type="ECO:0000256" key="4">
    <source>
        <dbReference type="ARBA" id="ARBA00022475"/>
    </source>
</evidence>
<keyword evidence="6 9" id="KW-1133">Transmembrane helix</keyword>
<keyword evidence="4" id="KW-1003">Cell membrane</keyword>
<evidence type="ECO:0000256" key="3">
    <source>
        <dbReference type="ARBA" id="ARBA00022449"/>
    </source>
</evidence>
<name>A0AB33BKB2_9LACO</name>
<feature type="transmembrane region" description="Helical" evidence="9">
    <location>
        <begin position="312"/>
        <end position="333"/>
    </location>
</feature>
<reference evidence="11 12" key="1">
    <citation type="submission" date="2016-03" db="EMBL/GenBank/DDBJ databases">
        <title>Pediococcus and Lactobacillus from brewery environment - whole genome sequencing and assembly.</title>
        <authorList>
            <person name="Behr J."/>
            <person name="Geissler A.J."/>
            <person name="Vogel R.F."/>
        </authorList>
    </citation>
    <scope>NUCLEOTIDE SEQUENCE [LARGE SCALE GENOMIC DNA]</scope>
    <source>
        <strain evidence="11 12">TMW 1.481</strain>
    </source>
</reference>
<dbReference type="Proteomes" id="UP000093346">
    <property type="component" value="Chromosome"/>
</dbReference>
<dbReference type="PANTHER" id="PTHR33451:SF6">
    <property type="entry name" value="NA(+)_H(+) ANTIPORTER NHAC"/>
    <property type="match status" value="1"/>
</dbReference>
<evidence type="ECO:0000256" key="6">
    <source>
        <dbReference type="ARBA" id="ARBA00022989"/>
    </source>
</evidence>
<dbReference type="InterPro" id="IPR004770">
    <property type="entry name" value="Na/H_antiport_NhaC"/>
</dbReference>
<proteinExistence type="inferred from homology"/>
<dbReference type="KEGG" id="lle:AYR59_00925"/>
<evidence type="ECO:0000256" key="7">
    <source>
        <dbReference type="ARBA" id="ARBA00023136"/>
    </source>
</evidence>
<gene>
    <name evidence="11" type="ORF">AYR59_00925</name>
</gene>
<feature type="transmembrane region" description="Helical" evidence="9">
    <location>
        <begin position="12"/>
        <end position="31"/>
    </location>
</feature>
<dbReference type="AlphaFoldDB" id="A0AB33BKB2"/>
<evidence type="ECO:0000256" key="1">
    <source>
        <dbReference type="ARBA" id="ARBA00004651"/>
    </source>
</evidence>
<dbReference type="PANTHER" id="PTHR33451">
    <property type="entry name" value="MALATE-2H(+)/NA(+)-LACTATE ANTIPORTER"/>
    <property type="match status" value="1"/>
</dbReference>
<feature type="transmembrane region" description="Helical" evidence="9">
    <location>
        <begin position="256"/>
        <end position="275"/>
    </location>
</feature>
<dbReference type="InterPro" id="IPR018461">
    <property type="entry name" value="Na/H_Antiport_NhaC-like_C"/>
</dbReference>
<dbReference type="InterPro" id="IPR052180">
    <property type="entry name" value="NhaC_Na-H+_Antiporter"/>
</dbReference>
<dbReference type="GeneID" id="61249442"/>
<keyword evidence="2" id="KW-0813">Transport</keyword>
<dbReference type="GO" id="GO:0005886">
    <property type="term" value="C:plasma membrane"/>
    <property type="evidence" value="ECO:0007669"/>
    <property type="project" value="UniProtKB-SubCell"/>
</dbReference>
<keyword evidence="3" id="KW-0050">Antiport</keyword>
<feature type="transmembrane region" description="Helical" evidence="9">
    <location>
        <begin position="141"/>
        <end position="165"/>
    </location>
</feature>
<comment type="similarity">
    <text evidence="8">Belongs to the NhaC Na(+)/H(+) (TC 2.A.35) antiporter family.</text>
</comment>
<dbReference type="GO" id="GO:0015297">
    <property type="term" value="F:antiporter activity"/>
    <property type="evidence" value="ECO:0007669"/>
    <property type="project" value="UniProtKB-KW"/>
</dbReference>
<evidence type="ECO:0000256" key="9">
    <source>
        <dbReference type="SAM" id="Phobius"/>
    </source>
</evidence>
<evidence type="ECO:0000313" key="12">
    <source>
        <dbReference type="Proteomes" id="UP000093346"/>
    </source>
</evidence>
<evidence type="ECO:0000313" key="11">
    <source>
        <dbReference type="EMBL" id="ANZ58716.1"/>
    </source>
</evidence>
<sequence length="466" mass="50190">MQEQPKKIKPRLWEACLILLIMLVIMGIGIIGLHLTPVVPILTIILLLILWGRVRGFTWDDINDSFVIGVKNGIIPLFIFLLIGCLIGVWIMSGVIPTLMVYGFHILSVRWFLPSVFLMCAFVGFFIGSAFTIISTVGIAAMGIGITMGINPAMIAGAVVSGAVFSDKMSPLSATTNLASAIAGDDLYGHIKNMLWSTAPAFIISLILFALIGGGHNSANLAKITATTGILTSHFTVSFWMLFPVLLLLICAWTKIPTIPTLFINILVTIVMTLVTPHNPYSFVKIADVMQNGFTIKTASPEVNQFLNRGGIISMTSTMTLIIMALALGGLLINLGVIDTVMDRFSSHIKSDGMLVLSTVLAAIGVNIFIGEEYLSIILPGTAFKKDFKKAGLAPEALGRALEDGGAVINYLVPWGVAGVFVANTLNVPTLHYLPFVFFSLLCPVFSILSGFTGIGLKRLNKTNEK</sequence>
<evidence type="ECO:0000259" key="10">
    <source>
        <dbReference type="Pfam" id="PF03553"/>
    </source>
</evidence>
<feature type="transmembrane region" description="Helical" evidence="9">
    <location>
        <begin position="353"/>
        <end position="370"/>
    </location>
</feature>
<feature type="transmembrane region" description="Helical" evidence="9">
    <location>
        <begin position="74"/>
        <end position="99"/>
    </location>
</feature>
<dbReference type="Pfam" id="PF03553">
    <property type="entry name" value="Na_H_antiporter"/>
    <property type="match status" value="1"/>
</dbReference>
<feature type="transmembrane region" description="Helical" evidence="9">
    <location>
        <begin position="37"/>
        <end position="54"/>
    </location>
</feature>
<keyword evidence="5 9" id="KW-0812">Transmembrane</keyword>
<accession>A0AB33BKB2</accession>
<evidence type="ECO:0000256" key="2">
    <source>
        <dbReference type="ARBA" id="ARBA00022448"/>
    </source>
</evidence>
<dbReference type="EMBL" id="CP014907">
    <property type="protein sequence ID" value="ANZ58716.1"/>
    <property type="molecule type" value="Genomic_DNA"/>
</dbReference>
<organism evidence="11 12">
    <name type="scientific">Fructilactobacillus lindneri</name>
    <dbReference type="NCBI Taxonomy" id="53444"/>
    <lineage>
        <taxon>Bacteria</taxon>
        <taxon>Bacillati</taxon>
        <taxon>Bacillota</taxon>
        <taxon>Bacilli</taxon>
        <taxon>Lactobacillales</taxon>
        <taxon>Lactobacillaceae</taxon>
        <taxon>Fructilactobacillus</taxon>
    </lineage>
</organism>
<feature type="transmembrane region" description="Helical" evidence="9">
    <location>
        <begin position="194"/>
        <end position="212"/>
    </location>
</feature>
<feature type="domain" description="Na+/H+ antiporter NhaC-like C-terminal" evidence="10">
    <location>
        <begin position="162"/>
        <end position="455"/>
    </location>
</feature>
<keyword evidence="7 9" id="KW-0472">Membrane</keyword>
<protein>
    <submittedName>
        <fullName evidence="11">Na+/H+ antiporter NhaC</fullName>
    </submittedName>
</protein>
<feature type="transmembrane region" description="Helical" evidence="9">
    <location>
        <begin position="111"/>
        <end position="134"/>
    </location>
</feature>
<comment type="subcellular location">
    <subcellularLocation>
        <location evidence="1">Cell membrane</location>
        <topology evidence="1">Multi-pass membrane protein</topology>
    </subcellularLocation>
</comment>
<evidence type="ECO:0000256" key="8">
    <source>
        <dbReference type="ARBA" id="ARBA00038435"/>
    </source>
</evidence>
<dbReference type="RefSeq" id="WP_054646624.1">
    <property type="nucleotide sequence ID" value="NZ_CP014872.1"/>
</dbReference>
<dbReference type="NCBIfam" id="TIGR00931">
    <property type="entry name" value="antiport_nhaC"/>
    <property type="match status" value="1"/>
</dbReference>
<feature type="transmembrane region" description="Helical" evidence="9">
    <location>
        <begin position="408"/>
        <end position="427"/>
    </location>
</feature>
<feature type="transmembrane region" description="Helical" evidence="9">
    <location>
        <begin position="224"/>
        <end position="250"/>
    </location>
</feature>
<feature type="transmembrane region" description="Helical" evidence="9">
    <location>
        <begin position="433"/>
        <end position="457"/>
    </location>
</feature>